<organism evidence="2 3">
    <name type="scientific">Curtobacterium aurantiacum</name>
    <dbReference type="NCBI Taxonomy" id="3236919"/>
    <lineage>
        <taxon>Bacteria</taxon>
        <taxon>Bacillati</taxon>
        <taxon>Actinomycetota</taxon>
        <taxon>Actinomycetes</taxon>
        <taxon>Micrococcales</taxon>
        <taxon>Microbacteriaceae</taxon>
        <taxon>Curtobacterium</taxon>
    </lineage>
</organism>
<dbReference type="InterPro" id="IPR013108">
    <property type="entry name" value="Amidohydro_3"/>
</dbReference>
<dbReference type="InterPro" id="IPR052349">
    <property type="entry name" value="Metallo-hydrolase_Enzymes"/>
</dbReference>
<sequence>MDLVLTNARLTDGRSVDVTIADGVIVSVADALPGPGSAHGTVTGTGTGTGTGTVVASSRVVDCAGRVLIPGLIEAHLHVDKALLDRERPNPDGTLAGAIAVTGELKRGFTHATVRDRARTLLDQAITNGTTLVRAHPDVDPIVGLTGVEVLLDLRDEYRDALDLQIVAFPQEGIAKAPGTLALLRQALAAGADVIGGCTYNEHTLAACHEHVETVLDLAEEFGVPADLHADFADDTSDPRYALAGHIADRVTARGLQGRVALGHVTSVASLPRGERRALFDRLAAAGVAVVPLPATDLHLGGRSDDHDVRRGVVPVRELWDAGVTSAYASNNVRNAFTPFGNADLLDVGLLLAQTGHLSGPDDLRRVLAMATTGAAEVVGVADTHGIRPGAAADLVVLSTTDPDGVLLDRPDRALVVKRGRVVAETTRTVRLTTSRTTNRSKELSHA</sequence>
<dbReference type="PANTHER" id="PTHR32027:SF9">
    <property type="entry name" value="BLL3847 PROTEIN"/>
    <property type="match status" value="1"/>
</dbReference>
<dbReference type="InterPro" id="IPR032466">
    <property type="entry name" value="Metal_Hydrolase"/>
</dbReference>
<comment type="caution">
    <text evidence="2">The sequence shown here is derived from an EMBL/GenBank/DDBJ whole genome shotgun (WGS) entry which is preliminary data.</text>
</comment>
<gene>
    <name evidence="2" type="ORF">KK097_16430</name>
</gene>
<proteinExistence type="predicted"/>
<dbReference type="SUPFAM" id="SSF51556">
    <property type="entry name" value="Metallo-dependent hydrolases"/>
    <property type="match status" value="1"/>
</dbReference>
<dbReference type="RefSeq" id="WP_214545463.1">
    <property type="nucleotide sequence ID" value="NZ_JAHEWS010000034.1"/>
</dbReference>
<protein>
    <submittedName>
        <fullName evidence="2">Amidohydrolase family protein</fullName>
    </submittedName>
</protein>
<feature type="domain" description="Amidohydrolase 3" evidence="1">
    <location>
        <begin position="59"/>
        <end position="424"/>
    </location>
</feature>
<dbReference type="Proteomes" id="UP001519641">
    <property type="component" value="Unassembled WGS sequence"/>
</dbReference>
<dbReference type="CDD" id="cd01293">
    <property type="entry name" value="Bact_CD"/>
    <property type="match status" value="1"/>
</dbReference>
<dbReference type="PANTHER" id="PTHR32027">
    <property type="entry name" value="CYTOSINE DEAMINASE"/>
    <property type="match status" value="1"/>
</dbReference>
<evidence type="ECO:0000259" key="1">
    <source>
        <dbReference type="Pfam" id="PF07969"/>
    </source>
</evidence>
<dbReference type="InterPro" id="IPR011059">
    <property type="entry name" value="Metal-dep_hydrolase_composite"/>
</dbReference>
<dbReference type="SUPFAM" id="SSF51338">
    <property type="entry name" value="Composite domain of metallo-dependent hydrolases"/>
    <property type="match status" value="1"/>
</dbReference>
<dbReference type="Pfam" id="PF07969">
    <property type="entry name" value="Amidohydro_3"/>
    <property type="match status" value="1"/>
</dbReference>
<name>A0ABS5VIY9_9MICO</name>
<keyword evidence="3" id="KW-1185">Reference proteome</keyword>
<dbReference type="Gene3D" id="3.20.20.140">
    <property type="entry name" value="Metal-dependent hydrolases"/>
    <property type="match status" value="1"/>
</dbReference>
<accession>A0ABS5VIY9</accession>
<evidence type="ECO:0000313" key="2">
    <source>
        <dbReference type="EMBL" id="MBT1589402.1"/>
    </source>
</evidence>
<reference evidence="2 3" key="1">
    <citation type="submission" date="2021-05" db="EMBL/GenBank/DDBJ databases">
        <title>Whole genome sequence of Curtobacterium flaccumfaciens pv. flaccumfaciens strain CFBP 8819.</title>
        <authorList>
            <person name="Osdaghi E."/>
            <person name="Taghouti G."/>
            <person name="Portier P."/>
            <person name="Fazliarab A."/>
            <person name="Taghavi S.M."/>
            <person name="Briand M."/>
            <person name="Le-Saux M."/>
            <person name="Jacques M.-A."/>
        </authorList>
    </citation>
    <scope>NUCLEOTIDE SEQUENCE [LARGE SCALE GENOMIC DNA]</scope>
    <source>
        <strain evidence="2 3">CFBP 8819</strain>
    </source>
</reference>
<evidence type="ECO:0000313" key="3">
    <source>
        <dbReference type="Proteomes" id="UP001519641"/>
    </source>
</evidence>
<dbReference type="EMBL" id="JAHEWS010000034">
    <property type="protein sequence ID" value="MBT1589402.1"/>
    <property type="molecule type" value="Genomic_DNA"/>
</dbReference>
<dbReference type="Gene3D" id="2.30.40.10">
    <property type="entry name" value="Urease, subunit C, domain 1"/>
    <property type="match status" value="1"/>
</dbReference>